<accession>A0A6J6BUJ1</accession>
<gene>
    <name evidence="1" type="ORF">UFOPK1438_00540</name>
    <name evidence="2" type="ORF">UFOPK3166_00729</name>
    <name evidence="3" type="ORF">UFOPK4035_00372</name>
</gene>
<protein>
    <submittedName>
        <fullName evidence="1">Unannotated protein</fullName>
    </submittedName>
</protein>
<proteinExistence type="predicted"/>
<evidence type="ECO:0000313" key="1">
    <source>
        <dbReference type="EMBL" id="CAB4542394.1"/>
    </source>
</evidence>
<dbReference type="EMBL" id="CAFABD010000105">
    <property type="protein sequence ID" value="CAB4827722.1"/>
    <property type="molecule type" value="Genomic_DNA"/>
</dbReference>
<dbReference type="EMBL" id="CAFBOX010000042">
    <property type="protein sequence ID" value="CAB4994189.1"/>
    <property type="molecule type" value="Genomic_DNA"/>
</dbReference>
<dbReference type="AlphaFoldDB" id="A0A6J6BUJ1"/>
<name>A0A6J6BUJ1_9ZZZZ</name>
<dbReference type="EMBL" id="CAEZSM010000053">
    <property type="protein sequence ID" value="CAB4542394.1"/>
    <property type="molecule type" value="Genomic_DNA"/>
</dbReference>
<sequence>MRCTTKTFSTFVAPLSASSTAGLSANAAPFLKPPSEVITNFASASWIRDKSASAEKPPKTTEWGAPIRAHANIAMAASGIIGM</sequence>
<reference evidence="1" key="1">
    <citation type="submission" date="2020-05" db="EMBL/GenBank/DDBJ databases">
        <authorList>
            <person name="Chiriac C."/>
            <person name="Salcher M."/>
            <person name="Ghai R."/>
            <person name="Kavagutti S V."/>
        </authorList>
    </citation>
    <scope>NUCLEOTIDE SEQUENCE</scope>
</reference>
<evidence type="ECO:0000313" key="2">
    <source>
        <dbReference type="EMBL" id="CAB4827722.1"/>
    </source>
</evidence>
<organism evidence="1">
    <name type="scientific">freshwater metagenome</name>
    <dbReference type="NCBI Taxonomy" id="449393"/>
    <lineage>
        <taxon>unclassified sequences</taxon>
        <taxon>metagenomes</taxon>
        <taxon>ecological metagenomes</taxon>
    </lineage>
</organism>
<evidence type="ECO:0000313" key="3">
    <source>
        <dbReference type="EMBL" id="CAB4994189.1"/>
    </source>
</evidence>